<dbReference type="EMBL" id="CCAZ020000002">
    <property type="protein sequence ID" value="CEG09999.1"/>
    <property type="molecule type" value="Genomic_DNA"/>
</dbReference>
<keyword evidence="1" id="KW-1133">Transmembrane helix</keyword>
<comment type="caution">
    <text evidence="2">The sequence shown here is derived from an EMBL/GenBank/DDBJ whole genome shotgun (WGS) entry which is preliminary data.</text>
</comment>
<keyword evidence="3" id="KW-1185">Reference proteome</keyword>
<gene>
    <name evidence="2" type="ORF">BN961_03432</name>
</gene>
<keyword evidence="1" id="KW-0472">Membrane</keyword>
<evidence type="ECO:0000313" key="2">
    <source>
        <dbReference type="EMBL" id="CEG09999.1"/>
    </source>
</evidence>
<organism evidence="2 3">
    <name type="scientific">Afipia felis</name>
    <name type="common">Cat scratch disease bacillus</name>
    <dbReference type="NCBI Taxonomy" id="1035"/>
    <lineage>
        <taxon>Bacteria</taxon>
        <taxon>Pseudomonadati</taxon>
        <taxon>Pseudomonadota</taxon>
        <taxon>Alphaproteobacteria</taxon>
        <taxon>Hyphomicrobiales</taxon>
        <taxon>Nitrobacteraceae</taxon>
        <taxon>Afipia</taxon>
    </lineage>
</organism>
<dbReference type="AlphaFoldDB" id="A0A090MVL9"/>
<dbReference type="Proteomes" id="UP000035762">
    <property type="component" value="Unassembled WGS sequence"/>
</dbReference>
<keyword evidence="1" id="KW-0812">Transmembrane</keyword>
<feature type="transmembrane region" description="Helical" evidence="1">
    <location>
        <begin position="44"/>
        <end position="60"/>
    </location>
</feature>
<name>A0A090MVL9_AFIFE</name>
<evidence type="ECO:0000313" key="3">
    <source>
        <dbReference type="Proteomes" id="UP000035762"/>
    </source>
</evidence>
<evidence type="ECO:0000256" key="1">
    <source>
        <dbReference type="SAM" id="Phobius"/>
    </source>
</evidence>
<proteinExistence type="predicted"/>
<protein>
    <submittedName>
        <fullName evidence="2">Uncharacterized protein</fullName>
    </submittedName>
</protein>
<reference evidence="2 3" key="1">
    <citation type="journal article" date="2014" name="Genome Announc.">
        <title>Genome Sequence of Afipia felis Strain 76713, Isolated in Hospital Water Using an Amoeba Co-Culture Procedure.</title>
        <authorList>
            <person name="Benamar S."/>
            <person name="La Scola B."/>
            <person name="Croce O."/>
        </authorList>
    </citation>
    <scope>NUCLEOTIDE SEQUENCE [LARGE SCALE GENOMIC DNA]</scope>
    <source>
        <strain evidence="2 3">76713</strain>
    </source>
</reference>
<sequence length="63" mass="6799">MPHWRIAPKPHIFGVTETEGFEMPKTRSRSRAKVAAIQADTARLAAWLGAGALVIGALIARGF</sequence>
<accession>A0A090MVL9</accession>